<dbReference type="SUPFAM" id="SSF89447">
    <property type="entry name" value="AbrB/MazE/MraZ-like"/>
    <property type="match status" value="1"/>
</dbReference>
<dbReference type="Proteomes" id="UP000664904">
    <property type="component" value="Chromosome"/>
</dbReference>
<dbReference type="InterPro" id="IPR035642">
    <property type="entry name" value="MraZ_N"/>
</dbReference>
<dbReference type="GO" id="GO:0009295">
    <property type="term" value="C:nucleoid"/>
    <property type="evidence" value="ECO:0007669"/>
    <property type="project" value="UniProtKB-SubCell"/>
</dbReference>
<dbReference type="InterPro" id="IPR007159">
    <property type="entry name" value="SpoVT-AbrB_dom"/>
</dbReference>
<dbReference type="KEGG" id="pxi:J5O05_07455"/>
<evidence type="ECO:0000256" key="5">
    <source>
        <dbReference type="ARBA" id="ARBA00023125"/>
    </source>
</evidence>
<dbReference type="EMBL" id="CP072133">
    <property type="protein sequence ID" value="QTH72619.1"/>
    <property type="molecule type" value="Genomic_DNA"/>
</dbReference>
<comment type="similarity">
    <text evidence="7">Belongs to the MraZ family.</text>
</comment>
<keyword evidence="3" id="KW-0677">Repeat</keyword>
<sequence length="153" mass="17484">MNFRGATSLSLDEKGRFAVPTKYRHSLLSEHEGTVICTVALNEPCLWLYPLSEWQLIEAKLAKLSSMNPRARRMQRLLLGHATEYQLDKNGRILLAPSLRAHAGLGKKLMLVGLLNKFEIWDEDRWAAQMEQDVEIERSGDFEFDPDLDSISL</sequence>
<evidence type="ECO:0000313" key="9">
    <source>
        <dbReference type="EMBL" id="QTH72619.1"/>
    </source>
</evidence>
<proteinExistence type="inferred from homology"/>
<evidence type="ECO:0000256" key="6">
    <source>
        <dbReference type="ARBA" id="ARBA00023163"/>
    </source>
</evidence>
<dbReference type="PANTHER" id="PTHR34701">
    <property type="entry name" value="TRANSCRIPTIONAL REGULATOR MRAZ"/>
    <property type="match status" value="1"/>
</dbReference>
<dbReference type="InterPro" id="IPR035644">
    <property type="entry name" value="MraZ_C"/>
</dbReference>
<evidence type="ECO:0000256" key="4">
    <source>
        <dbReference type="ARBA" id="ARBA00023015"/>
    </source>
</evidence>
<keyword evidence="10" id="KW-1185">Reference proteome</keyword>
<dbReference type="AlphaFoldDB" id="A0A975DJD5"/>
<feature type="domain" description="SpoVT-AbrB" evidence="8">
    <location>
        <begin position="82"/>
        <end position="125"/>
    </location>
</feature>
<protein>
    <recommendedName>
        <fullName evidence="1 7">Transcriptional regulator MraZ</fullName>
    </recommendedName>
</protein>
<dbReference type="Pfam" id="PF02381">
    <property type="entry name" value="MraZ"/>
    <property type="match status" value="2"/>
</dbReference>
<dbReference type="Gene3D" id="3.40.1550.20">
    <property type="entry name" value="Transcriptional regulator MraZ domain"/>
    <property type="match status" value="1"/>
</dbReference>
<evidence type="ECO:0000256" key="3">
    <source>
        <dbReference type="ARBA" id="ARBA00022737"/>
    </source>
</evidence>
<keyword evidence="4 7" id="KW-0805">Transcription regulation</keyword>
<dbReference type="RefSeq" id="WP_208844243.1">
    <property type="nucleotide sequence ID" value="NZ_CP072133.1"/>
</dbReference>
<dbReference type="GO" id="GO:2000143">
    <property type="term" value="P:negative regulation of DNA-templated transcription initiation"/>
    <property type="evidence" value="ECO:0007669"/>
    <property type="project" value="TreeGrafter"/>
</dbReference>
<organism evidence="9 10">
    <name type="scientific">Pseudoalteromonas xiamenensis</name>
    <dbReference type="NCBI Taxonomy" id="882626"/>
    <lineage>
        <taxon>Bacteria</taxon>
        <taxon>Pseudomonadati</taxon>
        <taxon>Pseudomonadota</taxon>
        <taxon>Gammaproteobacteria</taxon>
        <taxon>Alteromonadales</taxon>
        <taxon>Pseudoalteromonadaceae</taxon>
        <taxon>Pseudoalteromonas</taxon>
    </lineage>
</organism>
<dbReference type="GO" id="GO:0000976">
    <property type="term" value="F:transcription cis-regulatory region binding"/>
    <property type="evidence" value="ECO:0007669"/>
    <property type="project" value="TreeGrafter"/>
</dbReference>
<reference evidence="9" key="1">
    <citation type="submission" date="2021-03" db="EMBL/GenBank/DDBJ databases">
        <title>Complete Genome of Pseudoalteromonas xiamenensis STKMTI.2, a new potential marine bacterium producing anti-Vibrio compounds.</title>
        <authorList>
            <person name="Handayani D.P."/>
            <person name="Isnansetyo A."/>
            <person name="Istiqomah I."/>
            <person name="Jumina J."/>
        </authorList>
    </citation>
    <scope>NUCLEOTIDE SEQUENCE</scope>
    <source>
        <strain evidence="9">STKMTI.2</strain>
    </source>
</reference>
<name>A0A975DJD5_9GAMM</name>
<keyword evidence="2 7" id="KW-0963">Cytoplasm</keyword>
<gene>
    <name evidence="7 9" type="primary">mraZ</name>
    <name evidence="9" type="ORF">J5O05_07455</name>
</gene>
<dbReference type="NCBIfam" id="TIGR00242">
    <property type="entry name" value="division/cell wall cluster transcriptional repressor MraZ"/>
    <property type="match status" value="1"/>
</dbReference>
<feature type="domain" description="SpoVT-AbrB" evidence="8">
    <location>
        <begin position="6"/>
        <end position="53"/>
    </location>
</feature>
<dbReference type="InterPro" id="IPR037914">
    <property type="entry name" value="SpoVT-AbrB_sf"/>
</dbReference>
<dbReference type="HAMAP" id="MF_01008">
    <property type="entry name" value="MraZ"/>
    <property type="match status" value="1"/>
</dbReference>
<keyword evidence="6 7" id="KW-0804">Transcription</keyword>
<evidence type="ECO:0000256" key="2">
    <source>
        <dbReference type="ARBA" id="ARBA00022490"/>
    </source>
</evidence>
<keyword evidence="5 7" id="KW-0238">DNA-binding</keyword>
<comment type="subunit">
    <text evidence="7">Forms oligomers.</text>
</comment>
<evidence type="ECO:0000313" key="10">
    <source>
        <dbReference type="Proteomes" id="UP000664904"/>
    </source>
</evidence>
<evidence type="ECO:0000259" key="8">
    <source>
        <dbReference type="PROSITE" id="PS51740"/>
    </source>
</evidence>
<dbReference type="GO" id="GO:0005737">
    <property type="term" value="C:cytoplasm"/>
    <property type="evidence" value="ECO:0007669"/>
    <property type="project" value="UniProtKB-UniRule"/>
</dbReference>
<evidence type="ECO:0000256" key="7">
    <source>
        <dbReference type="HAMAP-Rule" id="MF_01008"/>
    </source>
</evidence>
<dbReference type="GO" id="GO:0003700">
    <property type="term" value="F:DNA-binding transcription factor activity"/>
    <property type="evidence" value="ECO:0007669"/>
    <property type="project" value="UniProtKB-UniRule"/>
</dbReference>
<dbReference type="CDD" id="cd16321">
    <property type="entry name" value="MraZ_C"/>
    <property type="match status" value="1"/>
</dbReference>
<evidence type="ECO:0000256" key="1">
    <source>
        <dbReference type="ARBA" id="ARBA00013860"/>
    </source>
</evidence>
<comment type="subcellular location">
    <subcellularLocation>
        <location evidence="7">Cytoplasm</location>
        <location evidence="7">Nucleoid</location>
    </subcellularLocation>
</comment>
<accession>A0A975DJD5</accession>
<dbReference type="InterPro" id="IPR020603">
    <property type="entry name" value="MraZ_dom"/>
</dbReference>
<dbReference type="CDD" id="cd16320">
    <property type="entry name" value="MraZ_N"/>
    <property type="match status" value="1"/>
</dbReference>
<dbReference type="PANTHER" id="PTHR34701:SF1">
    <property type="entry name" value="TRANSCRIPTIONAL REGULATOR MRAZ"/>
    <property type="match status" value="1"/>
</dbReference>
<dbReference type="InterPro" id="IPR038619">
    <property type="entry name" value="MraZ_sf"/>
</dbReference>
<dbReference type="PROSITE" id="PS51740">
    <property type="entry name" value="SPOVT_ABRB"/>
    <property type="match status" value="2"/>
</dbReference>
<dbReference type="InterPro" id="IPR003444">
    <property type="entry name" value="MraZ"/>
</dbReference>